<dbReference type="RefSeq" id="WP_200353826.1">
    <property type="nucleotide sequence ID" value="NZ_JAENIL010000003.1"/>
</dbReference>
<evidence type="ECO:0000313" key="2">
    <source>
        <dbReference type="EMBL" id="MBK1875608.1"/>
    </source>
</evidence>
<gene>
    <name evidence="2" type="ORF">JIN87_01950</name>
</gene>
<proteinExistence type="predicted"/>
<evidence type="ECO:0000313" key="3">
    <source>
        <dbReference type="Proteomes" id="UP000617628"/>
    </source>
</evidence>
<dbReference type="InterPro" id="IPR012437">
    <property type="entry name" value="DUF1638"/>
</dbReference>
<dbReference type="EMBL" id="JAENIL010000003">
    <property type="protein sequence ID" value="MBK1875608.1"/>
    <property type="molecule type" value="Genomic_DNA"/>
</dbReference>
<sequence length="242" mass="27196">MSHTATNIALLSCDVFQDEIEAYSEGSKQFAEIETLEMGLHDNPDRLRSEITAAISRIESNPEVETILLAYGLCGNGLTGIEANRCTLVIPRAHDCISILLGGMAPHRDQLLKNPGTYFYSPGWIRGKRVPGPDREKHIRTLYAERFEDDEEMIDELVDADRDAFRHYNCAAYVDITNNQTAESYCKSCAQHQGWTYKRMNGNPAMLQDLLSGNWDPSRYLHVPPGKRIVAGDSDEVFQIEG</sequence>
<feature type="domain" description="DUF1638" evidence="1">
    <location>
        <begin position="36"/>
        <end position="211"/>
    </location>
</feature>
<protein>
    <submittedName>
        <fullName evidence="2">DUF1638 domain-containing protein</fullName>
    </submittedName>
</protein>
<dbReference type="Pfam" id="PF07796">
    <property type="entry name" value="DUF1638"/>
    <property type="match status" value="1"/>
</dbReference>
<comment type="caution">
    <text evidence="2">The sequence shown here is derived from an EMBL/GenBank/DDBJ whole genome shotgun (WGS) entry which is preliminary data.</text>
</comment>
<organism evidence="2 3">
    <name type="scientific">Pelagicoccus mobilis</name>
    <dbReference type="NCBI Taxonomy" id="415221"/>
    <lineage>
        <taxon>Bacteria</taxon>
        <taxon>Pseudomonadati</taxon>
        <taxon>Verrucomicrobiota</taxon>
        <taxon>Opitutia</taxon>
        <taxon>Puniceicoccales</taxon>
        <taxon>Pelagicoccaceae</taxon>
        <taxon>Pelagicoccus</taxon>
    </lineage>
</organism>
<dbReference type="Proteomes" id="UP000617628">
    <property type="component" value="Unassembled WGS sequence"/>
</dbReference>
<evidence type="ECO:0000259" key="1">
    <source>
        <dbReference type="Pfam" id="PF07796"/>
    </source>
</evidence>
<accession>A0A934RSH6</accession>
<reference evidence="2" key="1">
    <citation type="submission" date="2021-01" db="EMBL/GenBank/DDBJ databases">
        <title>Modified the classification status of verrucomicrobia.</title>
        <authorList>
            <person name="Feng X."/>
        </authorList>
    </citation>
    <scope>NUCLEOTIDE SEQUENCE</scope>
    <source>
        <strain evidence="2">KCTC 13126</strain>
    </source>
</reference>
<name>A0A934RSH6_9BACT</name>
<dbReference type="AlphaFoldDB" id="A0A934RSH6"/>
<keyword evidence="3" id="KW-1185">Reference proteome</keyword>